<keyword evidence="2" id="KW-1185">Reference proteome</keyword>
<proteinExistence type="predicted"/>
<evidence type="ECO:0000313" key="1">
    <source>
        <dbReference type="EMBL" id="PPE05617.1"/>
    </source>
</evidence>
<comment type="caution">
    <text evidence="1">The sequence shown here is derived from an EMBL/GenBank/DDBJ whole genome shotgun (WGS) entry which is preliminary data.</text>
</comment>
<organism evidence="1 2">
    <name type="scientific">Holospora curviuscula</name>
    <dbReference type="NCBI Taxonomy" id="1082868"/>
    <lineage>
        <taxon>Bacteria</taxon>
        <taxon>Pseudomonadati</taxon>
        <taxon>Pseudomonadota</taxon>
        <taxon>Alphaproteobacteria</taxon>
        <taxon>Holosporales</taxon>
        <taxon>Holosporaceae</taxon>
        <taxon>Holospora</taxon>
    </lineage>
</organism>
<gene>
    <name evidence="1" type="ORF">HCUR_00265</name>
</gene>
<accession>A0A2S5RE93</accession>
<name>A0A2S5RE93_9PROT</name>
<reference evidence="1 2" key="1">
    <citation type="submission" date="2017-11" db="EMBL/GenBank/DDBJ databases">
        <title>Comparative genomic analysis of Holospora spp., intranuclear symbionts of paramecia.</title>
        <authorList>
            <person name="Garushyants S.K."/>
            <person name="Beliavskaya A."/>
            <person name="Malko D.B."/>
            <person name="Logacheva M.D."/>
            <person name="Rautian M.S."/>
            <person name="Gelfand M.S."/>
        </authorList>
    </citation>
    <scope>NUCLEOTIDE SEQUENCE [LARGE SCALE GENOMIC DNA]</scope>
    <source>
        <strain evidence="2">02AZ16</strain>
    </source>
</reference>
<dbReference type="Proteomes" id="UP000239425">
    <property type="component" value="Unassembled WGS sequence"/>
</dbReference>
<sequence>MHRDEPRASEESKNFDRILNKTILIQSFQPKNEKSRPNIQAEKKFFVNDPHYSLEAYQILRYTSS</sequence>
<evidence type="ECO:0000313" key="2">
    <source>
        <dbReference type="Proteomes" id="UP000239425"/>
    </source>
</evidence>
<protein>
    <submittedName>
        <fullName evidence="1">Uncharacterized protein</fullName>
    </submittedName>
</protein>
<dbReference type="AlphaFoldDB" id="A0A2S5RE93"/>
<dbReference type="EMBL" id="PHHC01000064">
    <property type="protein sequence ID" value="PPE05617.1"/>
    <property type="molecule type" value="Genomic_DNA"/>
</dbReference>